<dbReference type="InterPro" id="IPR032443">
    <property type="entry name" value="RAWUL"/>
</dbReference>
<comment type="subcellular location">
    <subcellularLocation>
        <location evidence="1">Nucleus</location>
    </subcellularLocation>
</comment>
<dbReference type="GO" id="GO:0005634">
    <property type="term" value="C:nucleus"/>
    <property type="evidence" value="ECO:0007669"/>
    <property type="project" value="UniProtKB-SubCell"/>
</dbReference>
<evidence type="ECO:0000256" key="4">
    <source>
        <dbReference type="ARBA" id="ARBA00022771"/>
    </source>
</evidence>
<dbReference type="Pfam" id="PF16207">
    <property type="entry name" value="RAWUL"/>
    <property type="match status" value="1"/>
</dbReference>
<dbReference type="Gene3D" id="3.30.40.10">
    <property type="entry name" value="Zinc/RING finger domain, C3HC4 (zinc finger)"/>
    <property type="match status" value="1"/>
</dbReference>
<evidence type="ECO:0000256" key="7">
    <source>
        <dbReference type="ARBA" id="ARBA00023163"/>
    </source>
</evidence>
<evidence type="ECO:0000313" key="11">
    <source>
        <dbReference type="EMBL" id="CAH3122483.1"/>
    </source>
</evidence>
<dbReference type="InterPro" id="IPR017907">
    <property type="entry name" value="Znf_RING_CS"/>
</dbReference>
<dbReference type="SMART" id="SM00184">
    <property type="entry name" value="RING"/>
    <property type="match status" value="1"/>
</dbReference>
<evidence type="ECO:0000259" key="10">
    <source>
        <dbReference type="PROSITE" id="PS50089"/>
    </source>
</evidence>
<accession>A0AAU9WQX3</accession>
<keyword evidence="6" id="KW-0805">Transcription regulation</keyword>
<proteinExistence type="predicted"/>
<dbReference type="CDD" id="cd16737">
    <property type="entry name" value="RING-HC_PCGF5"/>
    <property type="match status" value="1"/>
</dbReference>
<keyword evidence="4 9" id="KW-0863">Zinc-finger</keyword>
<dbReference type="PANTHER" id="PTHR45893">
    <property type="entry name" value="POLYCOMB GROUP RING FINGER PROTEIN"/>
    <property type="match status" value="1"/>
</dbReference>
<keyword evidence="5" id="KW-0862">Zinc</keyword>
<evidence type="ECO:0000256" key="3">
    <source>
        <dbReference type="ARBA" id="ARBA00022723"/>
    </source>
</evidence>
<gene>
    <name evidence="11" type="ORF">PMEA_00009648</name>
</gene>
<evidence type="ECO:0000256" key="1">
    <source>
        <dbReference type="ARBA" id="ARBA00004123"/>
    </source>
</evidence>
<evidence type="ECO:0000313" key="12">
    <source>
        <dbReference type="Proteomes" id="UP001159428"/>
    </source>
</evidence>
<sequence length="257" mass="29568">MAILQSNRERKLKLQDLNTFITCELCNGYLIKPTTITECLHTFCRSCIVKYFQDSGDNKCPSCSILIHETNPFEMLRSDKTLEDVIHKLIPKLQESECKRERQFCAQHNDGTAIKAKEIVDMKLSQVHETEEPMAKRTKLSGTDENFHRDDPQIGVCLECLGDDSAEEQCVKKLVRKYIRCSSRLTIAHVKKFLKMKLNLKTADQVEVMCNGEIMGKDHTLEFVYMTRWRVKERETHGNGNGDDILKIIPTVTTTHS</sequence>
<comment type="caution">
    <text evidence="11">The sequence shown here is derived from an EMBL/GenBank/DDBJ whole genome shotgun (WGS) entry which is preliminary data.</text>
</comment>
<protein>
    <recommendedName>
        <fullName evidence="10">RING-type domain-containing protein</fullName>
    </recommendedName>
</protein>
<reference evidence="11 12" key="1">
    <citation type="submission" date="2022-05" db="EMBL/GenBank/DDBJ databases">
        <authorList>
            <consortium name="Genoscope - CEA"/>
            <person name="William W."/>
        </authorList>
    </citation>
    <scope>NUCLEOTIDE SEQUENCE [LARGE SCALE GENOMIC DNA]</scope>
</reference>
<keyword evidence="7" id="KW-0804">Transcription</keyword>
<dbReference type="Pfam" id="PF00097">
    <property type="entry name" value="zf-C3HC4"/>
    <property type="match status" value="1"/>
</dbReference>
<evidence type="ECO:0000256" key="5">
    <source>
        <dbReference type="ARBA" id="ARBA00022833"/>
    </source>
</evidence>
<keyword evidence="12" id="KW-1185">Reference proteome</keyword>
<dbReference type="EMBL" id="CALNXJ010000019">
    <property type="protein sequence ID" value="CAH3122483.1"/>
    <property type="molecule type" value="Genomic_DNA"/>
</dbReference>
<dbReference type="Proteomes" id="UP001159428">
    <property type="component" value="Unassembled WGS sequence"/>
</dbReference>
<feature type="domain" description="RING-type" evidence="10">
    <location>
        <begin position="23"/>
        <end position="64"/>
    </location>
</feature>
<dbReference type="Gene3D" id="3.10.20.90">
    <property type="entry name" value="Phosphatidylinositol 3-kinase Catalytic Subunit, Chain A, domain 1"/>
    <property type="match status" value="1"/>
</dbReference>
<keyword evidence="3" id="KW-0479">Metal-binding</keyword>
<keyword evidence="8" id="KW-0539">Nucleus</keyword>
<dbReference type="PROSITE" id="PS00518">
    <property type="entry name" value="ZF_RING_1"/>
    <property type="match status" value="1"/>
</dbReference>
<evidence type="ECO:0000256" key="8">
    <source>
        <dbReference type="ARBA" id="ARBA00023242"/>
    </source>
</evidence>
<dbReference type="InterPro" id="IPR051507">
    <property type="entry name" value="PcG_RING_finger"/>
</dbReference>
<evidence type="ECO:0000256" key="6">
    <source>
        <dbReference type="ARBA" id="ARBA00023015"/>
    </source>
</evidence>
<dbReference type="FunFam" id="3.30.40.10:FF:000118">
    <property type="entry name" value="Putative polycomb group RING finger protein 5"/>
    <property type="match status" value="1"/>
</dbReference>
<dbReference type="PROSITE" id="PS50089">
    <property type="entry name" value="ZF_RING_2"/>
    <property type="match status" value="1"/>
</dbReference>
<evidence type="ECO:0000256" key="2">
    <source>
        <dbReference type="ARBA" id="ARBA00022491"/>
    </source>
</evidence>
<keyword evidence="2" id="KW-0678">Repressor</keyword>
<dbReference type="InterPro" id="IPR018957">
    <property type="entry name" value="Znf_C3HC4_RING-type"/>
</dbReference>
<dbReference type="AlphaFoldDB" id="A0AAU9WQX3"/>
<dbReference type="SUPFAM" id="SSF57850">
    <property type="entry name" value="RING/U-box"/>
    <property type="match status" value="1"/>
</dbReference>
<dbReference type="InterPro" id="IPR001841">
    <property type="entry name" value="Znf_RING"/>
</dbReference>
<evidence type="ECO:0000256" key="9">
    <source>
        <dbReference type="PROSITE-ProRule" id="PRU00175"/>
    </source>
</evidence>
<dbReference type="GO" id="GO:0008270">
    <property type="term" value="F:zinc ion binding"/>
    <property type="evidence" value="ECO:0007669"/>
    <property type="project" value="UniProtKB-KW"/>
</dbReference>
<organism evidence="11 12">
    <name type="scientific">Pocillopora meandrina</name>
    <dbReference type="NCBI Taxonomy" id="46732"/>
    <lineage>
        <taxon>Eukaryota</taxon>
        <taxon>Metazoa</taxon>
        <taxon>Cnidaria</taxon>
        <taxon>Anthozoa</taxon>
        <taxon>Hexacorallia</taxon>
        <taxon>Scleractinia</taxon>
        <taxon>Astrocoeniina</taxon>
        <taxon>Pocilloporidae</taxon>
        <taxon>Pocillopora</taxon>
    </lineage>
</organism>
<dbReference type="InterPro" id="IPR013083">
    <property type="entry name" value="Znf_RING/FYVE/PHD"/>
</dbReference>
<name>A0AAU9WQX3_9CNID</name>